<proteinExistence type="inferred from homology"/>
<keyword evidence="11" id="KW-1185">Reference proteome</keyword>
<protein>
    <submittedName>
        <fullName evidence="10">Sugar transferase</fullName>
    </submittedName>
</protein>
<feature type="transmembrane region" description="Helical" evidence="8">
    <location>
        <begin position="124"/>
        <end position="141"/>
    </location>
</feature>
<accession>A0ABT1ZBG9</accession>
<comment type="similarity">
    <text evidence="2">Belongs to the bacterial sugar transferase family.</text>
</comment>
<keyword evidence="5 8" id="KW-1133">Transmembrane helix</keyword>
<dbReference type="GO" id="GO:0016740">
    <property type="term" value="F:transferase activity"/>
    <property type="evidence" value="ECO:0007669"/>
    <property type="project" value="UniProtKB-KW"/>
</dbReference>
<evidence type="ECO:0000256" key="6">
    <source>
        <dbReference type="ARBA" id="ARBA00023136"/>
    </source>
</evidence>
<evidence type="ECO:0000256" key="1">
    <source>
        <dbReference type="ARBA" id="ARBA00004141"/>
    </source>
</evidence>
<comment type="subcellular location">
    <subcellularLocation>
        <location evidence="1">Membrane</location>
        <topology evidence="1">Multi-pass membrane protein</topology>
    </subcellularLocation>
</comment>
<keyword evidence="6 8" id="KW-0472">Membrane</keyword>
<feature type="compositionally biased region" description="Polar residues" evidence="7">
    <location>
        <begin position="1"/>
        <end position="10"/>
    </location>
</feature>
<sequence length="507" mass="55745">MSGLSPSLPTGSFAPGSTPRGADAARDVRRSDRVTAQPQHLAWPRRLNRVLVLTDLLAVAVSLVVAQIVRFGTPDVRGGSIDTLYLGVAVAIAVLWMLCLAATRSRDTRIIAVGMIEYQRVVNATLWTFGVLAILSFIVQLEVARGYLAVALPVGLALLLTGRMVWRRTLNSLRRAGRCLTGAIVVGPAADVQRVVSQLRVNLRAGYRPIGVVITDGRRLHDPEPLPMVDVEDLPAISRRTRTRAVMIAGNLPGGHAQIRELGWQLENAKTELILVSRLTDVAGPRMHLRPVQDLPMVHVDLPQYSGVNHAAKRVIDVVAAASALVLLAPVFAFLAMSIRLSSVGPIIFRQTRVGLQGQTFTMFKFRSMVVDAEARLAALQAERDAGNDVLFKIKDDPRITPIGKIMRRYSLDELPQFMNVLIGDMSLIGPRPPLPAEVEMYEDRVNRRLLIKPGITGLWQVSGRSNLSWEDSVKLDLSYVENWSVTGDILILLKTIRAVFRKEGAY</sequence>
<gene>
    <name evidence="10" type="ORF">NUH29_00570</name>
</gene>
<keyword evidence="3 10" id="KW-0808">Transferase</keyword>
<name>A0ABT1ZBG9_9MICO</name>
<dbReference type="InterPro" id="IPR017475">
    <property type="entry name" value="EPS_sugar_tfrase"/>
</dbReference>
<evidence type="ECO:0000313" key="10">
    <source>
        <dbReference type="EMBL" id="MCS0498044.1"/>
    </source>
</evidence>
<dbReference type="NCBIfam" id="TIGR03025">
    <property type="entry name" value="EPS_sugtrans"/>
    <property type="match status" value="1"/>
</dbReference>
<evidence type="ECO:0000256" key="4">
    <source>
        <dbReference type="ARBA" id="ARBA00022692"/>
    </source>
</evidence>
<feature type="region of interest" description="Disordered" evidence="7">
    <location>
        <begin position="1"/>
        <end position="29"/>
    </location>
</feature>
<dbReference type="Pfam" id="PF13727">
    <property type="entry name" value="CoA_binding_3"/>
    <property type="match status" value="1"/>
</dbReference>
<evidence type="ECO:0000256" key="2">
    <source>
        <dbReference type="ARBA" id="ARBA00006464"/>
    </source>
</evidence>
<dbReference type="Proteomes" id="UP001205337">
    <property type="component" value="Unassembled WGS sequence"/>
</dbReference>
<feature type="domain" description="Bacterial sugar transferase" evidence="9">
    <location>
        <begin position="313"/>
        <end position="501"/>
    </location>
</feature>
<dbReference type="PANTHER" id="PTHR30576:SF10">
    <property type="entry name" value="SLL5057 PROTEIN"/>
    <property type="match status" value="1"/>
</dbReference>
<feature type="transmembrane region" description="Helical" evidence="8">
    <location>
        <begin position="50"/>
        <end position="72"/>
    </location>
</feature>
<dbReference type="InterPro" id="IPR003362">
    <property type="entry name" value="Bact_transf"/>
</dbReference>
<dbReference type="EMBL" id="JANTHX010000002">
    <property type="protein sequence ID" value="MCS0498044.1"/>
    <property type="molecule type" value="Genomic_DNA"/>
</dbReference>
<keyword evidence="4 8" id="KW-0812">Transmembrane</keyword>
<feature type="transmembrane region" description="Helical" evidence="8">
    <location>
        <begin position="84"/>
        <end position="103"/>
    </location>
</feature>
<evidence type="ECO:0000256" key="3">
    <source>
        <dbReference type="ARBA" id="ARBA00022679"/>
    </source>
</evidence>
<organism evidence="10 11">
    <name type="scientific">Protaetiibacter mangrovi</name>
    <dbReference type="NCBI Taxonomy" id="2970926"/>
    <lineage>
        <taxon>Bacteria</taxon>
        <taxon>Bacillati</taxon>
        <taxon>Actinomycetota</taxon>
        <taxon>Actinomycetes</taxon>
        <taxon>Micrococcales</taxon>
        <taxon>Microbacteriaceae</taxon>
        <taxon>Protaetiibacter</taxon>
    </lineage>
</organism>
<evidence type="ECO:0000259" key="9">
    <source>
        <dbReference type="Pfam" id="PF02397"/>
    </source>
</evidence>
<dbReference type="PANTHER" id="PTHR30576">
    <property type="entry name" value="COLANIC BIOSYNTHESIS UDP-GLUCOSE LIPID CARRIER TRANSFERASE"/>
    <property type="match status" value="1"/>
</dbReference>
<feature type="transmembrane region" description="Helical" evidence="8">
    <location>
        <begin position="147"/>
        <end position="166"/>
    </location>
</feature>
<comment type="caution">
    <text evidence="10">The sequence shown here is derived from an EMBL/GenBank/DDBJ whole genome shotgun (WGS) entry which is preliminary data.</text>
</comment>
<evidence type="ECO:0000256" key="8">
    <source>
        <dbReference type="SAM" id="Phobius"/>
    </source>
</evidence>
<evidence type="ECO:0000256" key="7">
    <source>
        <dbReference type="SAM" id="MobiDB-lite"/>
    </source>
</evidence>
<reference evidence="10 11" key="1">
    <citation type="submission" date="2022-08" db="EMBL/GenBank/DDBJ databases">
        <authorList>
            <person name="Li F."/>
        </authorList>
    </citation>
    <scope>NUCLEOTIDE SEQUENCE [LARGE SCALE GENOMIC DNA]</scope>
    <source>
        <strain evidence="10 11">10F1B-8-1</strain>
    </source>
</reference>
<dbReference type="Pfam" id="PF02397">
    <property type="entry name" value="Bac_transf"/>
    <property type="match status" value="1"/>
</dbReference>
<evidence type="ECO:0000313" key="11">
    <source>
        <dbReference type="Proteomes" id="UP001205337"/>
    </source>
</evidence>
<evidence type="ECO:0000256" key="5">
    <source>
        <dbReference type="ARBA" id="ARBA00022989"/>
    </source>
</evidence>
<feature type="transmembrane region" description="Helical" evidence="8">
    <location>
        <begin position="315"/>
        <end position="337"/>
    </location>
</feature>
<dbReference type="RefSeq" id="WP_258796918.1">
    <property type="nucleotide sequence ID" value="NZ_JANTHX010000002.1"/>
</dbReference>